<dbReference type="Gene3D" id="3.40.190.10">
    <property type="entry name" value="Periplasmic binding protein-like II"/>
    <property type="match status" value="2"/>
</dbReference>
<dbReference type="EMBL" id="JAUOZS010000001">
    <property type="protein sequence ID" value="MDT8900225.1"/>
    <property type="molecule type" value="Genomic_DNA"/>
</dbReference>
<dbReference type="InterPro" id="IPR036388">
    <property type="entry name" value="WH-like_DNA-bd_sf"/>
</dbReference>
<evidence type="ECO:0000259" key="5">
    <source>
        <dbReference type="PROSITE" id="PS50931"/>
    </source>
</evidence>
<dbReference type="InterPro" id="IPR036390">
    <property type="entry name" value="WH_DNA-bd_sf"/>
</dbReference>
<name>A0ABU3NTS5_9FIRM</name>
<accession>A0ABU3NTS5</accession>
<dbReference type="PRINTS" id="PR00039">
    <property type="entry name" value="HTHLYSR"/>
</dbReference>
<dbReference type="RefSeq" id="WP_413778781.1">
    <property type="nucleotide sequence ID" value="NZ_JAUOZS010000001.1"/>
</dbReference>
<dbReference type="Pfam" id="PF00126">
    <property type="entry name" value="HTH_1"/>
    <property type="match status" value="1"/>
</dbReference>
<dbReference type="Gene3D" id="1.10.10.10">
    <property type="entry name" value="Winged helix-like DNA-binding domain superfamily/Winged helix DNA-binding domain"/>
    <property type="match status" value="1"/>
</dbReference>
<evidence type="ECO:0000256" key="3">
    <source>
        <dbReference type="ARBA" id="ARBA00023125"/>
    </source>
</evidence>
<comment type="similarity">
    <text evidence="1">Belongs to the LysR transcriptional regulatory family.</text>
</comment>
<evidence type="ECO:0000313" key="6">
    <source>
        <dbReference type="EMBL" id="MDT8900225.1"/>
    </source>
</evidence>
<dbReference type="Proteomes" id="UP001254848">
    <property type="component" value="Unassembled WGS sequence"/>
</dbReference>
<keyword evidence="3" id="KW-0238">DNA-binding</keyword>
<keyword evidence="2" id="KW-0805">Transcription regulation</keyword>
<evidence type="ECO:0000313" key="7">
    <source>
        <dbReference type="Proteomes" id="UP001254848"/>
    </source>
</evidence>
<sequence>MSHWQSLSVFLAVAEEGSLSGAAKRLDLTQPTVSFHIDNLEKKLGCPLVERASRGTSLTVYGEVLYANTRKAEAMLKSTENQLKAMTSGASGRIILGASTIPAEYILPGLIAAHLRTNPAIEVSLKTGDSQTVLDAFYRGELSIAVVGSRPPGECEAHPLWQDELVLVAHPEMAARLGESPSPEDVLALPLVARGESSGSMRAVFDAFSAHGIGQDRLHIAFQVGGNEALKAAIASQAGVGFVSRWAVADGLASGRLAVIPLPAMKIVRRFYAVSRPPLVPACVKAFWEYLIASGASL</sequence>
<keyword evidence="7" id="KW-1185">Reference proteome</keyword>
<dbReference type="PANTHER" id="PTHR30126:SF40">
    <property type="entry name" value="HTH-TYPE TRANSCRIPTIONAL REGULATOR GLTR"/>
    <property type="match status" value="1"/>
</dbReference>
<proteinExistence type="inferred from homology"/>
<gene>
    <name evidence="6" type="ORF">Q4T40_03100</name>
</gene>
<organism evidence="6 7">
    <name type="scientific">Anaeroselena agilis</name>
    <dbReference type="NCBI Taxonomy" id="3063788"/>
    <lineage>
        <taxon>Bacteria</taxon>
        <taxon>Bacillati</taxon>
        <taxon>Bacillota</taxon>
        <taxon>Negativicutes</taxon>
        <taxon>Acetonemataceae</taxon>
        <taxon>Anaeroselena</taxon>
    </lineage>
</organism>
<dbReference type="PANTHER" id="PTHR30126">
    <property type="entry name" value="HTH-TYPE TRANSCRIPTIONAL REGULATOR"/>
    <property type="match status" value="1"/>
</dbReference>
<evidence type="ECO:0000256" key="1">
    <source>
        <dbReference type="ARBA" id="ARBA00009437"/>
    </source>
</evidence>
<dbReference type="SUPFAM" id="SSF46785">
    <property type="entry name" value="Winged helix' DNA-binding domain"/>
    <property type="match status" value="1"/>
</dbReference>
<comment type="caution">
    <text evidence="6">The sequence shown here is derived from an EMBL/GenBank/DDBJ whole genome shotgun (WGS) entry which is preliminary data.</text>
</comment>
<evidence type="ECO:0000256" key="2">
    <source>
        <dbReference type="ARBA" id="ARBA00023015"/>
    </source>
</evidence>
<reference evidence="6 7" key="1">
    <citation type="submission" date="2023-07" db="EMBL/GenBank/DDBJ databases">
        <title>The novel representative of Negativicutes class, Anaeroselena agilis gen. nov. sp. nov.</title>
        <authorList>
            <person name="Prokofeva M.I."/>
            <person name="Elcheninov A.G."/>
            <person name="Klyukina A."/>
            <person name="Kublanov I.V."/>
            <person name="Frolov E.N."/>
            <person name="Podosokorskaya O.A."/>
        </authorList>
    </citation>
    <scope>NUCLEOTIDE SEQUENCE [LARGE SCALE GENOMIC DNA]</scope>
    <source>
        <strain evidence="6 7">4137-cl</strain>
    </source>
</reference>
<dbReference type="SUPFAM" id="SSF53850">
    <property type="entry name" value="Periplasmic binding protein-like II"/>
    <property type="match status" value="1"/>
</dbReference>
<evidence type="ECO:0000256" key="4">
    <source>
        <dbReference type="ARBA" id="ARBA00023163"/>
    </source>
</evidence>
<dbReference type="InterPro" id="IPR000847">
    <property type="entry name" value="LysR_HTH_N"/>
</dbReference>
<dbReference type="InterPro" id="IPR005119">
    <property type="entry name" value="LysR_subst-bd"/>
</dbReference>
<protein>
    <submittedName>
        <fullName evidence="6">LysR family transcriptional regulator</fullName>
    </submittedName>
</protein>
<dbReference type="PROSITE" id="PS50931">
    <property type="entry name" value="HTH_LYSR"/>
    <property type="match status" value="1"/>
</dbReference>
<keyword evidence="4" id="KW-0804">Transcription</keyword>
<feature type="domain" description="HTH lysR-type" evidence="5">
    <location>
        <begin position="1"/>
        <end position="59"/>
    </location>
</feature>
<dbReference type="Pfam" id="PF03466">
    <property type="entry name" value="LysR_substrate"/>
    <property type="match status" value="1"/>
</dbReference>